<organism evidence="2 3">
    <name type="scientific">Clostridium ljungdahlii</name>
    <dbReference type="NCBI Taxonomy" id="1538"/>
    <lineage>
        <taxon>Bacteria</taxon>
        <taxon>Bacillati</taxon>
        <taxon>Bacillota</taxon>
        <taxon>Clostridia</taxon>
        <taxon>Eubacteriales</taxon>
        <taxon>Clostridiaceae</taxon>
        <taxon>Clostridium</taxon>
    </lineage>
</organism>
<dbReference type="AlphaFoldDB" id="A0A162LAC8"/>
<keyword evidence="1" id="KW-1133">Transmembrane helix</keyword>
<protein>
    <submittedName>
        <fullName evidence="2">Uncharacterized protein</fullName>
    </submittedName>
</protein>
<feature type="transmembrane region" description="Helical" evidence="1">
    <location>
        <begin position="7"/>
        <end position="27"/>
    </location>
</feature>
<dbReference type="OrthoDB" id="1909106at2"/>
<evidence type="ECO:0000256" key="1">
    <source>
        <dbReference type="SAM" id="Phobius"/>
    </source>
</evidence>
<comment type="caution">
    <text evidence="2">The sequence shown here is derived from an EMBL/GenBank/DDBJ whole genome shotgun (WGS) entry which is preliminary data.</text>
</comment>
<name>A0A162LAC8_9CLOT</name>
<keyword evidence="1" id="KW-0812">Transmembrane</keyword>
<feature type="transmembrane region" description="Helical" evidence="1">
    <location>
        <begin position="39"/>
        <end position="61"/>
    </location>
</feature>
<feature type="transmembrane region" description="Helical" evidence="1">
    <location>
        <begin position="88"/>
        <end position="109"/>
    </location>
</feature>
<accession>A0A162LAC8</accession>
<dbReference type="PATRIC" id="fig|1538.10.peg.1488"/>
<dbReference type="RefSeq" id="WP_063554559.1">
    <property type="nucleotide sequence ID" value="NZ_LITT01000009.1"/>
</dbReference>
<sequence>MNHAKRNLIYFIFQTIFGIIALLLFLFGHFTDNHSKEMLSGIGIAFTIAGIIGIITNIKLLKDPKKAAKIEMAQTEERTQFIKAKTKSFVYTIMIYLESAVIVVTGLLGFRTICITFSTIVLLKVILSILFSSYYMKKY</sequence>
<dbReference type="EMBL" id="LITT01000009">
    <property type="protein sequence ID" value="OAA90916.1"/>
    <property type="molecule type" value="Genomic_DNA"/>
</dbReference>
<keyword evidence="1" id="KW-0472">Membrane</keyword>
<reference evidence="2 3" key="1">
    <citation type="journal article" date="2015" name="Biotechnol. Bioeng.">
        <title>Genome sequence and phenotypic characterization of Caulobacter segnis.</title>
        <authorList>
            <person name="Patel S."/>
            <person name="Fletcher B."/>
            <person name="Scott D.C."/>
            <person name="Ely B."/>
        </authorList>
    </citation>
    <scope>NUCLEOTIDE SEQUENCE [LARGE SCALE GENOMIC DNA]</scope>
    <source>
        <strain evidence="2 3">ERI-2</strain>
    </source>
</reference>
<gene>
    <name evidence="2" type="ORF">WY13_00982</name>
</gene>
<feature type="transmembrane region" description="Helical" evidence="1">
    <location>
        <begin position="115"/>
        <end position="136"/>
    </location>
</feature>
<evidence type="ECO:0000313" key="3">
    <source>
        <dbReference type="Proteomes" id="UP000077407"/>
    </source>
</evidence>
<evidence type="ECO:0000313" key="2">
    <source>
        <dbReference type="EMBL" id="OAA90916.1"/>
    </source>
</evidence>
<proteinExistence type="predicted"/>
<dbReference type="Proteomes" id="UP000077407">
    <property type="component" value="Unassembled WGS sequence"/>
</dbReference>